<dbReference type="Gene3D" id="3.60.120.10">
    <property type="entry name" value="Anthranilate synthase"/>
    <property type="match status" value="1"/>
</dbReference>
<dbReference type="Proteomes" id="UP001363151">
    <property type="component" value="Unassembled WGS sequence"/>
</dbReference>
<dbReference type="InterPro" id="IPR005801">
    <property type="entry name" value="ADC_synthase"/>
</dbReference>
<dbReference type="PANTHER" id="PTHR11236:SF18">
    <property type="entry name" value="AMINODEOXYCHORISMATE SYNTHASE"/>
    <property type="match status" value="1"/>
</dbReference>
<dbReference type="SUPFAM" id="SSF56322">
    <property type="entry name" value="ADC synthase"/>
    <property type="match status" value="1"/>
</dbReference>
<keyword evidence="3" id="KW-1185">Reference proteome</keyword>
<dbReference type="Pfam" id="PF00425">
    <property type="entry name" value="Chorismate_bind"/>
    <property type="match status" value="1"/>
</dbReference>
<evidence type="ECO:0000259" key="1">
    <source>
        <dbReference type="Pfam" id="PF00425"/>
    </source>
</evidence>
<sequence length="100" mass="10723">MIADLLRNDLARSCEPGSVRVPKLAVVESFATVHQLVTTVRETSRPATTLARAVAAAFPPGSMTGAPKRRTTELIDALERRDRGAYAGAAGFFARTAPWI</sequence>
<protein>
    <submittedName>
        <fullName evidence="2">Chorismate binding enzyme</fullName>
    </submittedName>
</protein>
<evidence type="ECO:0000313" key="3">
    <source>
        <dbReference type="Proteomes" id="UP001363151"/>
    </source>
</evidence>
<reference evidence="2 3" key="1">
    <citation type="submission" date="2024-03" db="EMBL/GenBank/DDBJ databases">
        <title>Aureococcus anophagefferens CCMP1851 and Kratosvirus quantuckense: Draft genome of a second virus-susceptible host strain in the model system.</title>
        <authorList>
            <person name="Chase E."/>
            <person name="Truchon A.R."/>
            <person name="Schepens W."/>
            <person name="Wilhelm S.W."/>
        </authorList>
    </citation>
    <scope>NUCLEOTIDE SEQUENCE [LARGE SCALE GENOMIC DNA]</scope>
    <source>
        <strain evidence="2 3">CCMP1851</strain>
    </source>
</reference>
<organism evidence="2 3">
    <name type="scientific">Aureococcus anophagefferens</name>
    <name type="common">Harmful bloom alga</name>
    <dbReference type="NCBI Taxonomy" id="44056"/>
    <lineage>
        <taxon>Eukaryota</taxon>
        <taxon>Sar</taxon>
        <taxon>Stramenopiles</taxon>
        <taxon>Ochrophyta</taxon>
        <taxon>Pelagophyceae</taxon>
        <taxon>Pelagomonadales</taxon>
        <taxon>Pelagomonadaceae</taxon>
        <taxon>Aureococcus</taxon>
    </lineage>
</organism>
<dbReference type="EMBL" id="JBBJCI010000291">
    <property type="protein sequence ID" value="KAK7235619.1"/>
    <property type="molecule type" value="Genomic_DNA"/>
</dbReference>
<feature type="domain" description="Chorismate-utilising enzyme C-terminal" evidence="1">
    <location>
        <begin position="1"/>
        <end position="95"/>
    </location>
</feature>
<accession>A0ABR1FQD7</accession>
<proteinExistence type="predicted"/>
<dbReference type="PANTHER" id="PTHR11236">
    <property type="entry name" value="AMINOBENZOATE/ANTHRANILATE SYNTHASE"/>
    <property type="match status" value="1"/>
</dbReference>
<name>A0ABR1FQD7_AURAN</name>
<evidence type="ECO:0000313" key="2">
    <source>
        <dbReference type="EMBL" id="KAK7235619.1"/>
    </source>
</evidence>
<dbReference type="PRINTS" id="PR00095">
    <property type="entry name" value="ANTSNTHASEI"/>
</dbReference>
<gene>
    <name evidence="2" type="ORF">SO694_00066016</name>
</gene>
<comment type="caution">
    <text evidence="2">The sequence shown here is derived from an EMBL/GenBank/DDBJ whole genome shotgun (WGS) entry which is preliminary data.</text>
</comment>
<dbReference type="InterPro" id="IPR015890">
    <property type="entry name" value="Chorismate_C"/>
</dbReference>
<dbReference type="InterPro" id="IPR019999">
    <property type="entry name" value="Anth_synth_I-like"/>
</dbReference>